<evidence type="ECO:0000313" key="2">
    <source>
        <dbReference type="Proteomes" id="UP000703269"/>
    </source>
</evidence>
<dbReference type="GO" id="GO:0020037">
    <property type="term" value="F:heme binding"/>
    <property type="evidence" value="ECO:0007669"/>
    <property type="project" value="InterPro"/>
</dbReference>
<dbReference type="InterPro" id="IPR036396">
    <property type="entry name" value="Cyt_P450_sf"/>
</dbReference>
<dbReference type="Proteomes" id="UP000703269">
    <property type="component" value="Unassembled WGS sequence"/>
</dbReference>
<keyword evidence="2" id="KW-1185">Reference proteome</keyword>
<dbReference type="EMBL" id="BPQB01000092">
    <property type="protein sequence ID" value="GJE98687.1"/>
    <property type="molecule type" value="Genomic_DNA"/>
</dbReference>
<sequence length="143" mass="16166">MLEKLYVKIQDGKIPQDLHPHFAHTSLNNLLTVLFGLRTETVDRPLVAHWLKPTQEYTCITAALLTVVDFVPGLRRFWREQASGEHTGCLVSTCSAFMSDDSRHMKDKQDVLDCFVWHLLKAKESLGNLNVVAMCAELMLAAI</sequence>
<dbReference type="GO" id="GO:0016705">
    <property type="term" value="F:oxidoreductase activity, acting on paired donors, with incorporation or reduction of molecular oxygen"/>
    <property type="evidence" value="ECO:0007669"/>
    <property type="project" value="InterPro"/>
</dbReference>
<evidence type="ECO:0000313" key="1">
    <source>
        <dbReference type="EMBL" id="GJE98687.1"/>
    </source>
</evidence>
<dbReference type="SUPFAM" id="SSF48264">
    <property type="entry name" value="Cytochrome P450"/>
    <property type="match status" value="1"/>
</dbReference>
<dbReference type="Gene3D" id="1.10.630.10">
    <property type="entry name" value="Cytochrome P450"/>
    <property type="match status" value="1"/>
</dbReference>
<dbReference type="GO" id="GO:0005506">
    <property type="term" value="F:iron ion binding"/>
    <property type="evidence" value="ECO:0007669"/>
    <property type="project" value="InterPro"/>
</dbReference>
<dbReference type="GO" id="GO:0004497">
    <property type="term" value="F:monooxygenase activity"/>
    <property type="evidence" value="ECO:0007669"/>
    <property type="project" value="InterPro"/>
</dbReference>
<gene>
    <name evidence="1" type="ORF">PsYK624_149220</name>
</gene>
<accession>A0A9P3GNE1</accession>
<proteinExistence type="predicted"/>
<protein>
    <submittedName>
        <fullName evidence="1">Uncharacterized protein</fullName>
    </submittedName>
</protein>
<organism evidence="1 2">
    <name type="scientific">Phanerochaete sordida</name>
    <dbReference type="NCBI Taxonomy" id="48140"/>
    <lineage>
        <taxon>Eukaryota</taxon>
        <taxon>Fungi</taxon>
        <taxon>Dikarya</taxon>
        <taxon>Basidiomycota</taxon>
        <taxon>Agaricomycotina</taxon>
        <taxon>Agaricomycetes</taxon>
        <taxon>Polyporales</taxon>
        <taxon>Phanerochaetaceae</taxon>
        <taxon>Phanerochaete</taxon>
    </lineage>
</organism>
<comment type="caution">
    <text evidence="1">The sequence shown here is derived from an EMBL/GenBank/DDBJ whole genome shotgun (WGS) entry which is preliminary data.</text>
</comment>
<dbReference type="AlphaFoldDB" id="A0A9P3GNE1"/>
<name>A0A9P3GNE1_9APHY</name>
<reference evidence="1 2" key="1">
    <citation type="submission" date="2021-08" db="EMBL/GenBank/DDBJ databases">
        <title>Draft Genome Sequence of Phanerochaete sordida strain YK-624.</title>
        <authorList>
            <person name="Mori T."/>
            <person name="Dohra H."/>
            <person name="Suzuki T."/>
            <person name="Kawagishi H."/>
            <person name="Hirai H."/>
        </authorList>
    </citation>
    <scope>NUCLEOTIDE SEQUENCE [LARGE SCALE GENOMIC DNA]</scope>
    <source>
        <strain evidence="1 2">YK-624</strain>
    </source>
</reference>